<keyword evidence="1" id="KW-0472">Membrane</keyword>
<evidence type="ECO:0000313" key="3">
    <source>
        <dbReference type="Proteomes" id="UP000289738"/>
    </source>
</evidence>
<dbReference type="Proteomes" id="UP000289738">
    <property type="component" value="Chromosome B06"/>
</dbReference>
<proteinExistence type="predicted"/>
<gene>
    <name evidence="2" type="ORF">Ahy_B06g085117</name>
</gene>
<protein>
    <recommendedName>
        <fullName evidence="4">Ubiquitin-like protease family profile domain-containing protein</fullName>
    </recommendedName>
</protein>
<accession>A0A444YTJ2</accession>
<comment type="caution">
    <text evidence="2">The sequence shown here is derived from an EMBL/GenBank/DDBJ whole genome shotgun (WGS) entry which is preliminary data.</text>
</comment>
<dbReference type="EMBL" id="SDMP01000016">
    <property type="protein sequence ID" value="RYR05247.1"/>
    <property type="molecule type" value="Genomic_DNA"/>
</dbReference>
<dbReference type="Gene3D" id="3.40.395.10">
    <property type="entry name" value="Adenoviral Proteinase, Chain A"/>
    <property type="match status" value="1"/>
</dbReference>
<name>A0A444YTJ2_ARAHY</name>
<dbReference type="AlphaFoldDB" id="A0A444YTJ2"/>
<keyword evidence="3" id="KW-1185">Reference proteome</keyword>
<feature type="transmembrane region" description="Helical" evidence="1">
    <location>
        <begin position="99"/>
        <end position="121"/>
    </location>
</feature>
<organism evidence="2 3">
    <name type="scientific">Arachis hypogaea</name>
    <name type="common">Peanut</name>
    <dbReference type="NCBI Taxonomy" id="3818"/>
    <lineage>
        <taxon>Eukaryota</taxon>
        <taxon>Viridiplantae</taxon>
        <taxon>Streptophyta</taxon>
        <taxon>Embryophyta</taxon>
        <taxon>Tracheophyta</taxon>
        <taxon>Spermatophyta</taxon>
        <taxon>Magnoliopsida</taxon>
        <taxon>eudicotyledons</taxon>
        <taxon>Gunneridae</taxon>
        <taxon>Pentapetalae</taxon>
        <taxon>rosids</taxon>
        <taxon>fabids</taxon>
        <taxon>Fabales</taxon>
        <taxon>Fabaceae</taxon>
        <taxon>Papilionoideae</taxon>
        <taxon>50 kb inversion clade</taxon>
        <taxon>dalbergioids sensu lato</taxon>
        <taxon>Dalbergieae</taxon>
        <taxon>Pterocarpus clade</taxon>
        <taxon>Arachis</taxon>
    </lineage>
</organism>
<evidence type="ECO:0008006" key="4">
    <source>
        <dbReference type="Google" id="ProtNLM"/>
    </source>
</evidence>
<sequence length="198" mass="23864">MLIDIVSAMCLILNQQKIKRFQEEVYCLPPDIVNMAIANHPEGVFLQPKTNKSFRIFAPVCHSQNWWLWLANTRKWKFYILDPYHTTSPSDERMALNKFILGVFLFNIRCKFVLLWVYLFIKFIHSICWGAPLKRKDKDKEIEPPYINISGQKTRYKSFNLKIKLSYIYDCAIYVMKWLEIIQPENIKRLKYEWDNWT</sequence>
<evidence type="ECO:0000313" key="2">
    <source>
        <dbReference type="EMBL" id="RYR05247.1"/>
    </source>
</evidence>
<evidence type="ECO:0000256" key="1">
    <source>
        <dbReference type="SAM" id="Phobius"/>
    </source>
</evidence>
<reference evidence="2 3" key="1">
    <citation type="submission" date="2019-01" db="EMBL/GenBank/DDBJ databases">
        <title>Sequencing of cultivated peanut Arachis hypogaea provides insights into genome evolution and oil improvement.</title>
        <authorList>
            <person name="Chen X."/>
        </authorList>
    </citation>
    <scope>NUCLEOTIDE SEQUENCE [LARGE SCALE GENOMIC DNA]</scope>
    <source>
        <strain evidence="3">cv. Fuhuasheng</strain>
        <tissue evidence="2">Leaves</tissue>
    </source>
</reference>
<keyword evidence="1" id="KW-1133">Transmembrane helix</keyword>
<keyword evidence="1" id="KW-0812">Transmembrane</keyword>